<dbReference type="InterPro" id="IPR036129">
    <property type="entry name" value="Glycerate_kinase_sf"/>
</dbReference>
<evidence type="ECO:0000313" key="5">
    <source>
        <dbReference type="EMBL" id="PTI77644.1"/>
    </source>
</evidence>
<dbReference type="Gene3D" id="3.90.1510.10">
    <property type="entry name" value="Glycerate kinase, domain 2"/>
    <property type="match status" value="1"/>
</dbReference>
<sequence length="376" mass="40529">MKIILAPDSFKGSMSATEVTQFMTESIREVYPLAEIHALPVGDGGEGTMEALVNATTGQFIPVNVTGPLGNKVRAQYGILGDNETCVIEMAEASGLKHVPEHRLNAMLTTTFGTGEIIKHALDNEYNKFILAIGGSATNDGGAGMLQALGAQLIDDFGNQINFGGGNLQHIKQIDLSSFDARIAHSEFTIATDVQNPFIGPDGASHVFAKQKGASEIERQQLDKYMAHWANIIENYTDIRLHTLPGAGAAGGLGGAFKAFFPSHFEDGIKVVIAHTHLERYLPNADLLITGEGKIDFQTFFGKTPIGIAQCAKRYNVPVIFIGGTVDIDIEQYKDFGVVSAFSLSDGPKSLAETITNSEKLIKKATKNIVRTFFHN</sequence>
<name>A0A9Q6HRH5_9STAP</name>
<dbReference type="Pfam" id="PF02595">
    <property type="entry name" value="Gly_kinase"/>
    <property type="match status" value="1"/>
</dbReference>
<dbReference type="AlphaFoldDB" id="A0A9Q6HRH5"/>
<dbReference type="GO" id="GO:0031388">
    <property type="term" value="P:organic acid phosphorylation"/>
    <property type="evidence" value="ECO:0007669"/>
    <property type="project" value="UniProtKB-UniRule"/>
</dbReference>
<dbReference type="GO" id="GO:0008887">
    <property type="term" value="F:glycerate kinase activity"/>
    <property type="evidence" value="ECO:0007669"/>
    <property type="project" value="UniProtKB-UniRule"/>
</dbReference>
<proteinExistence type="inferred from homology"/>
<evidence type="ECO:0000256" key="4">
    <source>
        <dbReference type="PIRNR" id="PIRNR006078"/>
    </source>
</evidence>
<keyword evidence="2 4" id="KW-0808">Transferase</keyword>
<comment type="similarity">
    <text evidence="1 4">Belongs to the glycerate kinase type-1 family.</text>
</comment>
<protein>
    <submittedName>
        <fullName evidence="5">Glycerate kinase</fullName>
    </submittedName>
</protein>
<evidence type="ECO:0000256" key="1">
    <source>
        <dbReference type="ARBA" id="ARBA00006284"/>
    </source>
</evidence>
<comment type="caution">
    <text evidence="5">The sequence shown here is derived from an EMBL/GenBank/DDBJ whole genome shotgun (WGS) entry which is preliminary data.</text>
</comment>
<dbReference type="PANTHER" id="PTHR21599:SF0">
    <property type="entry name" value="GLYCERATE KINASE"/>
    <property type="match status" value="1"/>
</dbReference>
<organism evidence="5 6">
    <name type="scientific">Staphylococcus succinus</name>
    <dbReference type="NCBI Taxonomy" id="61015"/>
    <lineage>
        <taxon>Bacteria</taxon>
        <taxon>Bacillati</taxon>
        <taxon>Bacillota</taxon>
        <taxon>Bacilli</taxon>
        <taxon>Bacillales</taxon>
        <taxon>Staphylococcaceae</taxon>
        <taxon>Staphylococcus</taxon>
    </lineage>
</organism>
<keyword evidence="3 4" id="KW-0418">Kinase</keyword>
<dbReference type="InterPro" id="IPR018193">
    <property type="entry name" value="Glyc_kinase_flavodox-like_fold"/>
</dbReference>
<evidence type="ECO:0000256" key="3">
    <source>
        <dbReference type="ARBA" id="ARBA00022777"/>
    </source>
</evidence>
<dbReference type="InterPro" id="IPR018197">
    <property type="entry name" value="Glycerate_kinase_RE-like"/>
</dbReference>
<dbReference type="SUPFAM" id="SSF110738">
    <property type="entry name" value="Glycerate kinase I"/>
    <property type="match status" value="1"/>
</dbReference>
<dbReference type="PIRSF" id="PIRSF006078">
    <property type="entry name" value="GlxK"/>
    <property type="match status" value="1"/>
</dbReference>
<dbReference type="PANTHER" id="PTHR21599">
    <property type="entry name" value="GLYCERATE KINASE"/>
    <property type="match status" value="1"/>
</dbReference>
<dbReference type="RefSeq" id="WP_107544677.1">
    <property type="nucleotide sequence ID" value="NZ_PZFQ01000001.1"/>
</dbReference>
<evidence type="ECO:0000256" key="2">
    <source>
        <dbReference type="ARBA" id="ARBA00022679"/>
    </source>
</evidence>
<gene>
    <name evidence="5" type="ORF">BU058_00105</name>
</gene>
<dbReference type="InterPro" id="IPR004381">
    <property type="entry name" value="Glycerate_kinase"/>
</dbReference>
<dbReference type="Proteomes" id="UP000241960">
    <property type="component" value="Unassembled WGS sequence"/>
</dbReference>
<accession>A0A9Q6HRH5</accession>
<dbReference type="NCBIfam" id="TIGR00045">
    <property type="entry name" value="glycerate kinase"/>
    <property type="match status" value="1"/>
</dbReference>
<evidence type="ECO:0000313" key="6">
    <source>
        <dbReference type="Proteomes" id="UP000241960"/>
    </source>
</evidence>
<reference evidence="5 6" key="1">
    <citation type="journal article" date="2016" name="Front. Microbiol.">
        <title>Comprehensive Phylogenetic Analysis of Bovine Non-aureus Staphylococci Species Based on Whole-Genome Sequencing.</title>
        <authorList>
            <person name="Naushad S."/>
            <person name="Barkema H.W."/>
            <person name="Luby C."/>
            <person name="Condas L.A."/>
            <person name="Nobrega D.B."/>
            <person name="Carson D.A."/>
            <person name="De Buck J."/>
        </authorList>
    </citation>
    <scope>NUCLEOTIDE SEQUENCE [LARGE SCALE GENOMIC DNA]</scope>
    <source>
        <strain evidence="5 6">SNUC 1231</strain>
    </source>
</reference>
<dbReference type="Gene3D" id="3.40.50.10350">
    <property type="entry name" value="Glycerate kinase, domain 1"/>
    <property type="match status" value="1"/>
</dbReference>
<dbReference type="EMBL" id="PZFQ01000001">
    <property type="protein sequence ID" value="PTI77644.1"/>
    <property type="molecule type" value="Genomic_DNA"/>
</dbReference>